<evidence type="ECO:0000259" key="1">
    <source>
        <dbReference type="Pfam" id="PF21837"/>
    </source>
</evidence>
<comment type="caution">
    <text evidence="2">The sequence shown here is derived from an EMBL/GenBank/DDBJ whole genome shotgun (WGS) entry which is preliminary data.</text>
</comment>
<protein>
    <recommendedName>
        <fullName evidence="1">DUF6896 domain-containing protein</fullName>
    </recommendedName>
</protein>
<organism evidence="2 3">
    <name type="scientific">Deinococcus arenae</name>
    <dbReference type="NCBI Taxonomy" id="1452751"/>
    <lineage>
        <taxon>Bacteria</taxon>
        <taxon>Thermotogati</taxon>
        <taxon>Deinococcota</taxon>
        <taxon>Deinococci</taxon>
        <taxon>Deinococcales</taxon>
        <taxon>Deinococcaceae</taxon>
        <taxon>Deinococcus</taxon>
    </lineage>
</organism>
<proteinExistence type="predicted"/>
<sequence>MNNLDIIDLIVLYEAEANHRVKLLRDSLGYSDLLRAFVSREVAQSGIIGEMSFEFHGVGCRTTRNNIELDFEFGPNGRVDGIDGWRLAQFASSLGDRFIKYSNAKLLSDRLKILVQDGELTAPGWQPSPNLYYRNIVPPSTS</sequence>
<name>A0A8H9GKU9_9DEIO</name>
<keyword evidence="3" id="KW-1185">Reference proteome</keyword>
<feature type="domain" description="DUF6896" evidence="1">
    <location>
        <begin position="6"/>
        <end position="133"/>
    </location>
</feature>
<accession>A0A8H9GKU9</accession>
<gene>
    <name evidence="2" type="ORF">GCM10008956_10310</name>
</gene>
<dbReference type="Pfam" id="PF21837">
    <property type="entry name" value="DUF6896"/>
    <property type="match status" value="1"/>
</dbReference>
<dbReference type="EMBL" id="BMQG01000002">
    <property type="protein sequence ID" value="GGM35725.1"/>
    <property type="molecule type" value="Genomic_DNA"/>
</dbReference>
<reference evidence="3" key="1">
    <citation type="journal article" date="2019" name="Int. J. Syst. Evol. Microbiol.">
        <title>The Global Catalogue of Microorganisms (GCM) 10K type strain sequencing project: providing services to taxonomists for standard genome sequencing and annotation.</title>
        <authorList>
            <consortium name="The Broad Institute Genomics Platform"/>
            <consortium name="The Broad Institute Genome Sequencing Center for Infectious Disease"/>
            <person name="Wu L."/>
            <person name="Ma J."/>
        </authorList>
    </citation>
    <scope>NUCLEOTIDE SEQUENCE [LARGE SCALE GENOMIC DNA]</scope>
    <source>
        <strain evidence="3">JCM 31047</strain>
    </source>
</reference>
<dbReference type="InterPro" id="IPR054191">
    <property type="entry name" value="DUF6896"/>
</dbReference>
<evidence type="ECO:0000313" key="3">
    <source>
        <dbReference type="Proteomes" id="UP000600547"/>
    </source>
</evidence>
<dbReference type="Proteomes" id="UP000600547">
    <property type="component" value="Unassembled WGS sequence"/>
</dbReference>
<dbReference type="AlphaFoldDB" id="A0A8H9GKU9"/>
<dbReference type="RefSeq" id="WP_162621273.1">
    <property type="nucleotide sequence ID" value="NZ_BMQG01000002.1"/>
</dbReference>
<evidence type="ECO:0000313" key="2">
    <source>
        <dbReference type="EMBL" id="GGM35725.1"/>
    </source>
</evidence>